<comment type="caution">
    <text evidence="10">The sequence shown here is derived from an EMBL/GenBank/DDBJ whole genome shotgun (WGS) entry which is preliminary data.</text>
</comment>
<evidence type="ECO:0000259" key="8">
    <source>
        <dbReference type="PROSITE" id="PS50089"/>
    </source>
</evidence>
<proteinExistence type="predicted"/>
<dbReference type="InterPro" id="IPR017907">
    <property type="entry name" value="Znf_RING_CS"/>
</dbReference>
<keyword evidence="4 7" id="KW-0863">Zinc-finger</keyword>
<evidence type="ECO:0000313" key="11">
    <source>
        <dbReference type="Proteomes" id="UP001459277"/>
    </source>
</evidence>
<evidence type="ECO:0000256" key="7">
    <source>
        <dbReference type="PROSITE-ProRule" id="PRU00175"/>
    </source>
</evidence>
<keyword evidence="3" id="KW-0479">Metal-binding</keyword>
<dbReference type="InterPro" id="IPR013083">
    <property type="entry name" value="Znf_RING/FYVE/PHD"/>
</dbReference>
<keyword evidence="2" id="KW-0158">Chromosome</keyword>
<dbReference type="Gene3D" id="3.40.50.10190">
    <property type="entry name" value="BRCT domain"/>
    <property type="match status" value="1"/>
</dbReference>
<dbReference type="SMART" id="SM00292">
    <property type="entry name" value="BRCT"/>
    <property type="match status" value="1"/>
</dbReference>
<evidence type="ECO:0000313" key="10">
    <source>
        <dbReference type="EMBL" id="KAL0015231.1"/>
    </source>
</evidence>
<keyword evidence="5" id="KW-0862">Zinc</keyword>
<dbReference type="Pfam" id="PF00097">
    <property type="entry name" value="zf-C3HC4"/>
    <property type="match status" value="1"/>
</dbReference>
<dbReference type="SUPFAM" id="SSF57903">
    <property type="entry name" value="FYVE/PHD zinc finger"/>
    <property type="match status" value="1"/>
</dbReference>
<evidence type="ECO:0000259" key="9">
    <source>
        <dbReference type="PROSITE" id="PS50172"/>
    </source>
</evidence>
<dbReference type="PROSITE" id="PS50089">
    <property type="entry name" value="ZF_RING_2"/>
    <property type="match status" value="1"/>
</dbReference>
<dbReference type="SUPFAM" id="SSF52113">
    <property type="entry name" value="BRCT domain"/>
    <property type="match status" value="1"/>
</dbReference>
<feature type="domain" description="RING-type" evidence="8">
    <location>
        <begin position="394"/>
        <end position="439"/>
    </location>
</feature>
<sequence length="544" mass="60730">HPVPDSSGTSRQKQICFRTHPRQSQIKVLSMAWPIQGMESVVATVSGYHGSERFNLIKLISHAGASYVGTMSRSITHLVCWKFEGKKYDLAKKFKIMIVNHRWVEECMRQGKRVPENPYIFRSGEEVGPLLMELPLVNTSVSVKNRKVLTDKSNTCEISQTQSIDLVCGDSGLAAFSESCLLTKNLFPDSRESNDISNKLKHKLVRKTSKQVNGSSSRSCLEEPPLSGLFTKKHKSSSFSKHLDRDKRKILNNNGLNISAEPSYKGRRLVERNASIPLLESARLDLDKECYPIRVLNLHNSVAGSSSHSDAIQNTNILEIGGASGGRCHILSRITNEGSEASMDSDLCVKHVSTAMERTSQDGCTDVEDLQEETIDESQNEHVTRLPTSKELSCVICWTDFSSTRGVLPCGHRFCYSCILSWADVMASRRKISTCPLCKASFNSITKVEDAATTDQKIYSQTIPCAHSDLDIFILADLETASFGAQSSLALICSKCRCREPEDLLISCHLCRIRRIHSYCLDPPLLPWTCIHCKDLRMLYHHAS</sequence>
<dbReference type="EMBL" id="JAZDWU010000001">
    <property type="protein sequence ID" value="KAL0015231.1"/>
    <property type="molecule type" value="Genomic_DNA"/>
</dbReference>
<reference evidence="10 11" key="1">
    <citation type="submission" date="2024-01" db="EMBL/GenBank/DDBJ databases">
        <title>A telomere-to-telomere, gap-free genome of sweet tea (Lithocarpus litseifolius).</title>
        <authorList>
            <person name="Zhou J."/>
        </authorList>
    </citation>
    <scope>NUCLEOTIDE SEQUENCE [LARGE SCALE GENOMIC DNA]</scope>
    <source>
        <strain evidence="10">Zhou-2022a</strain>
        <tissue evidence="10">Leaf</tissue>
    </source>
</reference>
<dbReference type="InterPro" id="IPR018957">
    <property type="entry name" value="Znf_C3HC4_RING-type"/>
</dbReference>
<dbReference type="GO" id="GO:0008270">
    <property type="term" value="F:zinc ion binding"/>
    <property type="evidence" value="ECO:0007669"/>
    <property type="project" value="UniProtKB-KW"/>
</dbReference>
<dbReference type="InterPro" id="IPR036420">
    <property type="entry name" value="BRCT_dom_sf"/>
</dbReference>
<dbReference type="InterPro" id="IPR001841">
    <property type="entry name" value="Znf_RING"/>
</dbReference>
<dbReference type="GO" id="GO:0005694">
    <property type="term" value="C:chromosome"/>
    <property type="evidence" value="ECO:0007669"/>
    <property type="project" value="UniProtKB-SubCell"/>
</dbReference>
<dbReference type="PANTHER" id="PTHR47776:SF2">
    <property type="entry name" value="RING-TYPE E3 UBIQUITIN TRANSFERASE BRCA1"/>
    <property type="match status" value="1"/>
</dbReference>
<evidence type="ECO:0000256" key="4">
    <source>
        <dbReference type="ARBA" id="ARBA00022771"/>
    </source>
</evidence>
<dbReference type="PANTHER" id="PTHR47776">
    <property type="entry name" value="F5A8.9 PROTEIN"/>
    <property type="match status" value="1"/>
</dbReference>
<dbReference type="PROSITE" id="PS50172">
    <property type="entry name" value="BRCT"/>
    <property type="match status" value="1"/>
</dbReference>
<evidence type="ECO:0000256" key="5">
    <source>
        <dbReference type="ARBA" id="ARBA00022833"/>
    </source>
</evidence>
<feature type="domain" description="BRCT" evidence="9">
    <location>
        <begin position="30"/>
        <end position="121"/>
    </location>
</feature>
<evidence type="ECO:0000256" key="3">
    <source>
        <dbReference type="ARBA" id="ARBA00022723"/>
    </source>
</evidence>
<dbReference type="Gene3D" id="3.30.40.10">
    <property type="entry name" value="Zinc/RING finger domain, C3HC4 (zinc finger)"/>
    <property type="match status" value="1"/>
</dbReference>
<dbReference type="InterPro" id="IPR011011">
    <property type="entry name" value="Znf_FYVE_PHD"/>
</dbReference>
<dbReference type="SUPFAM" id="SSF57850">
    <property type="entry name" value="RING/U-box"/>
    <property type="match status" value="1"/>
</dbReference>
<evidence type="ECO:0000256" key="1">
    <source>
        <dbReference type="ARBA" id="ARBA00004286"/>
    </source>
</evidence>
<dbReference type="InterPro" id="IPR001357">
    <property type="entry name" value="BRCT_dom"/>
</dbReference>
<evidence type="ECO:0000256" key="6">
    <source>
        <dbReference type="ARBA" id="ARBA00031556"/>
    </source>
</evidence>
<keyword evidence="11" id="KW-1185">Reference proteome</keyword>
<dbReference type="AlphaFoldDB" id="A0AAW2E2H6"/>
<gene>
    <name evidence="10" type="ORF">SO802_002300</name>
</gene>
<dbReference type="SMART" id="SM00184">
    <property type="entry name" value="RING"/>
    <property type="match status" value="1"/>
</dbReference>
<evidence type="ECO:0000256" key="2">
    <source>
        <dbReference type="ARBA" id="ARBA00022454"/>
    </source>
</evidence>
<dbReference type="PROSITE" id="PS00518">
    <property type="entry name" value="ZF_RING_1"/>
    <property type="match status" value="1"/>
</dbReference>
<dbReference type="Proteomes" id="UP001459277">
    <property type="component" value="Unassembled WGS sequence"/>
</dbReference>
<protein>
    <recommendedName>
        <fullName evidence="6">RING-type E3 ubiquitin transferase BRCA1</fullName>
    </recommendedName>
</protein>
<dbReference type="Pfam" id="PF12738">
    <property type="entry name" value="PTCB-BRCT"/>
    <property type="match status" value="1"/>
</dbReference>
<name>A0AAW2E2H6_9ROSI</name>
<feature type="non-terminal residue" evidence="10">
    <location>
        <position position="1"/>
    </location>
</feature>
<organism evidence="10 11">
    <name type="scientific">Lithocarpus litseifolius</name>
    <dbReference type="NCBI Taxonomy" id="425828"/>
    <lineage>
        <taxon>Eukaryota</taxon>
        <taxon>Viridiplantae</taxon>
        <taxon>Streptophyta</taxon>
        <taxon>Embryophyta</taxon>
        <taxon>Tracheophyta</taxon>
        <taxon>Spermatophyta</taxon>
        <taxon>Magnoliopsida</taxon>
        <taxon>eudicotyledons</taxon>
        <taxon>Gunneridae</taxon>
        <taxon>Pentapetalae</taxon>
        <taxon>rosids</taxon>
        <taxon>fabids</taxon>
        <taxon>Fagales</taxon>
        <taxon>Fagaceae</taxon>
        <taxon>Lithocarpus</taxon>
    </lineage>
</organism>
<accession>A0AAW2E2H6</accession>
<comment type="subcellular location">
    <subcellularLocation>
        <location evidence="1">Chromosome</location>
    </subcellularLocation>
</comment>